<protein>
    <submittedName>
        <fullName evidence="2">Uncharacterized protein</fullName>
    </submittedName>
</protein>
<proteinExistence type="predicted"/>
<accession>A0A067JJC1</accession>
<dbReference type="AlphaFoldDB" id="A0A067JJC1"/>
<dbReference type="EMBL" id="KK915350">
    <property type="protein sequence ID" value="KDP22918.1"/>
    <property type="molecule type" value="Genomic_DNA"/>
</dbReference>
<gene>
    <name evidence="2" type="ORF">JCGZ_01779</name>
</gene>
<reference evidence="2 3" key="1">
    <citation type="journal article" date="2014" name="PLoS ONE">
        <title>Global Analysis of Gene Expression Profiles in Physic Nut (Jatropha curcas L.) Seedlings Exposed to Salt Stress.</title>
        <authorList>
            <person name="Zhang L."/>
            <person name="Zhang C."/>
            <person name="Wu P."/>
            <person name="Chen Y."/>
            <person name="Li M."/>
            <person name="Jiang H."/>
            <person name="Wu G."/>
        </authorList>
    </citation>
    <scope>NUCLEOTIDE SEQUENCE [LARGE SCALE GENOMIC DNA]</scope>
    <source>
        <strain evidence="3">cv. GZQX0401</strain>
        <tissue evidence="2">Young leaves</tissue>
    </source>
</reference>
<sequence length="95" mass="10071">MSWRSGSRTGMRDSSPFSTSPSSSTPTPPSSSIRPPLRSSPSVPSSSAPLVRLADSLMVAPSPSTPRCRGAGRSSSVLLRRYRTLGKRLRGSLIL</sequence>
<evidence type="ECO:0000256" key="1">
    <source>
        <dbReference type="SAM" id="MobiDB-lite"/>
    </source>
</evidence>
<evidence type="ECO:0000313" key="3">
    <source>
        <dbReference type="Proteomes" id="UP000027138"/>
    </source>
</evidence>
<evidence type="ECO:0000313" key="2">
    <source>
        <dbReference type="EMBL" id="KDP22918.1"/>
    </source>
</evidence>
<feature type="compositionally biased region" description="Low complexity" evidence="1">
    <location>
        <begin position="14"/>
        <end position="48"/>
    </location>
</feature>
<keyword evidence="3" id="KW-1185">Reference proteome</keyword>
<feature type="region of interest" description="Disordered" evidence="1">
    <location>
        <begin position="1"/>
        <end position="48"/>
    </location>
</feature>
<organism evidence="2 3">
    <name type="scientific">Jatropha curcas</name>
    <name type="common">Barbados nut</name>
    <dbReference type="NCBI Taxonomy" id="180498"/>
    <lineage>
        <taxon>Eukaryota</taxon>
        <taxon>Viridiplantae</taxon>
        <taxon>Streptophyta</taxon>
        <taxon>Embryophyta</taxon>
        <taxon>Tracheophyta</taxon>
        <taxon>Spermatophyta</taxon>
        <taxon>Magnoliopsida</taxon>
        <taxon>eudicotyledons</taxon>
        <taxon>Gunneridae</taxon>
        <taxon>Pentapetalae</taxon>
        <taxon>rosids</taxon>
        <taxon>fabids</taxon>
        <taxon>Malpighiales</taxon>
        <taxon>Euphorbiaceae</taxon>
        <taxon>Crotonoideae</taxon>
        <taxon>Jatropheae</taxon>
        <taxon>Jatropha</taxon>
    </lineage>
</organism>
<name>A0A067JJC1_JATCU</name>
<dbReference type="Proteomes" id="UP000027138">
    <property type="component" value="Unassembled WGS sequence"/>
</dbReference>